<evidence type="ECO:0000313" key="1">
    <source>
        <dbReference type="EMBL" id="PNX81906.1"/>
    </source>
</evidence>
<proteinExistence type="predicted"/>
<reference evidence="1 2" key="2">
    <citation type="journal article" date="2017" name="Front. Plant Sci.">
        <title>Gene Classification and Mining of Molecular Markers Useful in Red Clover (Trifolium pratense) Breeding.</title>
        <authorList>
            <person name="Istvanek J."/>
            <person name="Dluhosova J."/>
            <person name="Dluhos P."/>
            <person name="Patkova L."/>
            <person name="Nedelnik J."/>
            <person name="Repkova J."/>
        </authorList>
    </citation>
    <scope>NUCLEOTIDE SEQUENCE [LARGE SCALE GENOMIC DNA]</scope>
    <source>
        <strain evidence="2">cv. Tatra</strain>
        <tissue evidence="1">Young leaves</tissue>
    </source>
</reference>
<feature type="non-terminal residue" evidence="1">
    <location>
        <position position="19"/>
    </location>
</feature>
<dbReference type="EMBL" id="ASHM01040863">
    <property type="protein sequence ID" value="PNX81906.1"/>
    <property type="molecule type" value="Genomic_DNA"/>
</dbReference>
<organism evidence="1 2">
    <name type="scientific">Trifolium pratense</name>
    <name type="common">Red clover</name>
    <dbReference type="NCBI Taxonomy" id="57577"/>
    <lineage>
        <taxon>Eukaryota</taxon>
        <taxon>Viridiplantae</taxon>
        <taxon>Streptophyta</taxon>
        <taxon>Embryophyta</taxon>
        <taxon>Tracheophyta</taxon>
        <taxon>Spermatophyta</taxon>
        <taxon>Magnoliopsida</taxon>
        <taxon>eudicotyledons</taxon>
        <taxon>Gunneridae</taxon>
        <taxon>Pentapetalae</taxon>
        <taxon>rosids</taxon>
        <taxon>fabids</taxon>
        <taxon>Fabales</taxon>
        <taxon>Fabaceae</taxon>
        <taxon>Papilionoideae</taxon>
        <taxon>50 kb inversion clade</taxon>
        <taxon>NPAAA clade</taxon>
        <taxon>Hologalegina</taxon>
        <taxon>IRL clade</taxon>
        <taxon>Trifolieae</taxon>
        <taxon>Trifolium</taxon>
    </lineage>
</organism>
<name>A0A2K3LTQ2_TRIPR</name>
<gene>
    <name evidence="1" type="ORF">L195_g037931</name>
</gene>
<sequence length="19" mass="1995">MVSEPINDSQGHFVGPPAI</sequence>
<accession>A0A2K3LTQ2</accession>
<comment type="caution">
    <text evidence="1">The sequence shown here is derived from an EMBL/GenBank/DDBJ whole genome shotgun (WGS) entry which is preliminary data.</text>
</comment>
<dbReference type="AlphaFoldDB" id="A0A2K3LTQ2"/>
<protein>
    <submittedName>
        <fullName evidence="1">Uncharacterized protein</fullName>
    </submittedName>
</protein>
<reference evidence="1 2" key="1">
    <citation type="journal article" date="2014" name="Am. J. Bot.">
        <title>Genome assembly and annotation for red clover (Trifolium pratense; Fabaceae).</title>
        <authorList>
            <person name="Istvanek J."/>
            <person name="Jaros M."/>
            <person name="Krenek A."/>
            <person name="Repkova J."/>
        </authorList>
    </citation>
    <scope>NUCLEOTIDE SEQUENCE [LARGE SCALE GENOMIC DNA]</scope>
    <source>
        <strain evidence="2">cv. Tatra</strain>
        <tissue evidence="1">Young leaves</tissue>
    </source>
</reference>
<evidence type="ECO:0000313" key="2">
    <source>
        <dbReference type="Proteomes" id="UP000236291"/>
    </source>
</evidence>
<dbReference type="Proteomes" id="UP000236291">
    <property type="component" value="Unassembled WGS sequence"/>
</dbReference>